<accession>A0A0U3E0B1</accession>
<feature type="transmembrane region" description="Helical" evidence="2">
    <location>
        <begin position="183"/>
        <end position="205"/>
    </location>
</feature>
<proteinExistence type="evidence at transcript level"/>
<evidence type="ECO:0000313" key="3">
    <source>
        <dbReference type="EMBL" id="ALT56980.1"/>
    </source>
</evidence>
<evidence type="ECO:0000256" key="1">
    <source>
        <dbReference type="SAM" id="MobiDB-lite"/>
    </source>
</evidence>
<feature type="transmembrane region" description="Helical" evidence="2">
    <location>
        <begin position="225"/>
        <end position="243"/>
    </location>
</feature>
<keyword evidence="2" id="KW-1133">Transmembrane helix</keyword>
<keyword evidence="2" id="KW-0472">Membrane</keyword>
<feature type="region of interest" description="Disordered" evidence="1">
    <location>
        <begin position="80"/>
        <end position="106"/>
    </location>
</feature>
<evidence type="ECO:0000256" key="2">
    <source>
        <dbReference type="SAM" id="Phobius"/>
    </source>
</evidence>
<name>A0A0U3E0B1_ARAHY</name>
<dbReference type="AlphaFoldDB" id="A0A0U3E0B1"/>
<sequence>MAPGSTYGPMAACTRESGGEARPAAKEGSRGPPAPPTRETSSPVGSMASALSLESTATCTADHGSPTESTASVRNATATETCTKGGGSATCRTGREGTCGGTEMSISESGRTVSFREKVFWFGRMGTATKGFGKKECPKGRVCSLGAMEAEEAVPVTGGRSLSMKKGRRACAVRSMVAEGASVFPGFAFGSLMVKLVTLPVTLLIMPKLLCFTGTAASPRMVERVVAAGFLLRRVLVGLLMVISRNQVKLCPRGTRTMI</sequence>
<gene>
    <name evidence="3" type="primary">PIPK1</name>
</gene>
<organism evidence="3">
    <name type="scientific">Arachis hypogaea</name>
    <name type="common">Peanut</name>
    <dbReference type="NCBI Taxonomy" id="3818"/>
    <lineage>
        <taxon>Eukaryota</taxon>
        <taxon>Viridiplantae</taxon>
        <taxon>Streptophyta</taxon>
        <taxon>Embryophyta</taxon>
        <taxon>Tracheophyta</taxon>
        <taxon>Spermatophyta</taxon>
        <taxon>Magnoliopsida</taxon>
        <taxon>eudicotyledons</taxon>
        <taxon>Gunneridae</taxon>
        <taxon>Pentapetalae</taxon>
        <taxon>rosids</taxon>
        <taxon>fabids</taxon>
        <taxon>Fabales</taxon>
        <taxon>Fabaceae</taxon>
        <taxon>Papilionoideae</taxon>
        <taxon>50 kb inversion clade</taxon>
        <taxon>dalbergioids sensu lato</taxon>
        <taxon>Dalbergieae</taxon>
        <taxon>Pterocarpus clade</taxon>
        <taxon>Arachis</taxon>
    </lineage>
</organism>
<reference evidence="3" key="1">
    <citation type="submission" date="2015-05" db="EMBL/GenBank/DDBJ databases">
        <title>Genomic assisted breeding in peanut for alleviating the problem of mineral nutrient malnutrition caused due to changing food habits.</title>
        <authorList>
            <person name="Ajay B.C."/>
            <person name="Ananga A.O."/>
            <person name="Kambiranda D.M."/>
        </authorList>
    </citation>
    <scope>NUCLEOTIDE SEQUENCE</scope>
</reference>
<keyword evidence="2" id="KW-0812">Transmembrane</keyword>
<feature type="region of interest" description="Disordered" evidence="1">
    <location>
        <begin position="1"/>
        <end position="50"/>
    </location>
</feature>
<protein>
    <submittedName>
        <fullName evidence="3">Phosphatidyl inositol phosphate kinase</fullName>
    </submittedName>
</protein>
<keyword evidence="3" id="KW-0418">Kinase</keyword>
<dbReference type="GO" id="GO:0016301">
    <property type="term" value="F:kinase activity"/>
    <property type="evidence" value="ECO:0007669"/>
    <property type="project" value="UniProtKB-KW"/>
</dbReference>
<keyword evidence="3" id="KW-0808">Transferase</keyword>
<dbReference type="EMBL" id="KR778987">
    <property type="protein sequence ID" value="ALT56980.1"/>
    <property type="molecule type" value="mRNA"/>
</dbReference>
<feature type="compositionally biased region" description="Basic and acidic residues" evidence="1">
    <location>
        <begin position="17"/>
        <end position="29"/>
    </location>
</feature>
<feature type="region of interest" description="Disordered" evidence="1">
    <location>
        <begin position="55"/>
        <end position="74"/>
    </location>
</feature>